<feature type="compositionally biased region" description="Low complexity" evidence="6">
    <location>
        <begin position="312"/>
        <end position="350"/>
    </location>
</feature>
<dbReference type="Pfam" id="PF13360">
    <property type="entry name" value="PQQ_2"/>
    <property type="match status" value="2"/>
</dbReference>
<organism evidence="8 9">
    <name type="scientific">Streptomyces cremeus</name>
    <dbReference type="NCBI Taxonomy" id="66881"/>
    <lineage>
        <taxon>Bacteria</taxon>
        <taxon>Bacillati</taxon>
        <taxon>Actinomycetota</taxon>
        <taxon>Actinomycetes</taxon>
        <taxon>Kitasatosporales</taxon>
        <taxon>Streptomycetaceae</taxon>
        <taxon>Streptomyces</taxon>
    </lineage>
</organism>
<evidence type="ECO:0000313" key="8">
    <source>
        <dbReference type="EMBL" id="MFB9520482.1"/>
    </source>
</evidence>
<dbReference type="InterPro" id="IPR018391">
    <property type="entry name" value="PQQ_b-propeller_rpt"/>
</dbReference>
<dbReference type="SUPFAM" id="SSF56112">
    <property type="entry name" value="Protein kinase-like (PK-like)"/>
    <property type="match status" value="1"/>
</dbReference>
<dbReference type="InterPro" id="IPR011009">
    <property type="entry name" value="Kinase-like_dom_sf"/>
</dbReference>
<dbReference type="Pfam" id="PF00069">
    <property type="entry name" value="Pkinase"/>
    <property type="match status" value="1"/>
</dbReference>
<dbReference type="PROSITE" id="PS50011">
    <property type="entry name" value="PROTEIN_KINASE_DOM"/>
    <property type="match status" value="1"/>
</dbReference>
<dbReference type="InterPro" id="IPR002372">
    <property type="entry name" value="PQQ_rpt_dom"/>
</dbReference>
<evidence type="ECO:0000313" key="9">
    <source>
        <dbReference type="Proteomes" id="UP001589718"/>
    </source>
</evidence>
<dbReference type="CDD" id="cd14014">
    <property type="entry name" value="STKc_PknB_like"/>
    <property type="match status" value="1"/>
</dbReference>
<keyword evidence="4 5" id="KW-0067">ATP-binding</keyword>
<dbReference type="PROSITE" id="PS00107">
    <property type="entry name" value="PROTEIN_KINASE_ATP"/>
    <property type="match status" value="1"/>
</dbReference>
<dbReference type="SMART" id="SM00220">
    <property type="entry name" value="S_TKc"/>
    <property type="match status" value="1"/>
</dbReference>
<keyword evidence="1" id="KW-0808">Transferase</keyword>
<accession>A0ABV5PBC0</accession>
<dbReference type="EMBL" id="JBHMCR010000006">
    <property type="protein sequence ID" value="MFB9520482.1"/>
    <property type="molecule type" value="Genomic_DNA"/>
</dbReference>
<evidence type="ECO:0000259" key="7">
    <source>
        <dbReference type="PROSITE" id="PS50011"/>
    </source>
</evidence>
<feature type="binding site" evidence="5">
    <location>
        <position position="45"/>
    </location>
    <ligand>
        <name>ATP</name>
        <dbReference type="ChEBI" id="CHEBI:30616"/>
    </ligand>
</feature>
<dbReference type="Gene3D" id="3.30.200.20">
    <property type="entry name" value="Phosphorylase Kinase, domain 1"/>
    <property type="match status" value="1"/>
</dbReference>
<keyword evidence="2 5" id="KW-0547">Nucleotide-binding</keyword>
<feature type="compositionally biased region" description="Low complexity" evidence="6">
    <location>
        <begin position="358"/>
        <end position="367"/>
    </location>
</feature>
<evidence type="ECO:0000256" key="4">
    <source>
        <dbReference type="ARBA" id="ARBA00022840"/>
    </source>
</evidence>
<feature type="region of interest" description="Disordered" evidence="6">
    <location>
        <begin position="624"/>
        <end position="644"/>
    </location>
</feature>
<dbReference type="PANTHER" id="PTHR43289:SF34">
    <property type="entry name" value="SERINE_THREONINE-PROTEIN KINASE YBDM-RELATED"/>
    <property type="match status" value="1"/>
</dbReference>
<evidence type="ECO:0000256" key="2">
    <source>
        <dbReference type="ARBA" id="ARBA00022741"/>
    </source>
</evidence>
<dbReference type="InterPro" id="IPR000719">
    <property type="entry name" value="Prot_kinase_dom"/>
</dbReference>
<dbReference type="PROSITE" id="PS00108">
    <property type="entry name" value="PROTEIN_KINASE_ST"/>
    <property type="match status" value="1"/>
</dbReference>
<dbReference type="Gene3D" id="1.10.510.10">
    <property type="entry name" value="Transferase(Phosphotransferase) domain 1"/>
    <property type="match status" value="1"/>
</dbReference>
<keyword evidence="9" id="KW-1185">Reference proteome</keyword>
<name>A0ABV5PBC0_STRCM</name>
<dbReference type="RefSeq" id="WP_345224186.1">
    <property type="nucleotide sequence ID" value="NZ_BAAAXE010000013.1"/>
</dbReference>
<comment type="caution">
    <text evidence="8">The sequence shown here is derived from an EMBL/GenBank/DDBJ whole genome shotgun (WGS) entry which is preliminary data.</text>
</comment>
<dbReference type="InterPro" id="IPR008271">
    <property type="entry name" value="Ser/Thr_kinase_AS"/>
</dbReference>
<dbReference type="InterPro" id="IPR015943">
    <property type="entry name" value="WD40/YVTN_repeat-like_dom_sf"/>
</dbReference>
<evidence type="ECO:0000256" key="1">
    <source>
        <dbReference type="ARBA" id="ARBA00022679"/>
    </source>
</evidence>
<dbReference type="SMART" id="SM00564">
    <property type="entry name" value="PQQ"/>
    <property type="match status" value="4"/>
</dbReference>
<dbReference type="InterPro" id="IPR011047">
    <property type="entry name" value="Quinoprotein_ADH-like_sf"/>
</dbReference>
<dbReference type="Gene3D" id="2.130.10.10">
    <property type="entry name" value="YVTN repeat-like/Quinoprotein amine dehydrogenase"/>
    <property type="match status" value="1"/>
</dbReference>
<dbReference type="SUPFAM" id="SSF50998">
    <property type="entry name" value="Quinoprotein alcohol dehydrogenase-like"/>
    <property type="match status" value="1"/>
</dbReference>
<evidence type="ECO:0000256" key="3">
    <source>
        <dbReference type="ARBA" id="ARBA00022777"/>
    </source>
</evidence>
<feature type="domain" description="Protein kinase" evidence="7">
    <location>
        <begin position="17"/>
        <end position="273"/>
    </location>
</feature>
<dbReference type="Proteomes" id="UP001589718">
    <property type="component" value="Unassembled WGS sequence"/>
</dbReference>
<dbReference type="InterPro" id="IPR017441">
    <property type="entry name" value="Protein_kinase_ATP_BS"/>
</dbReference>
<protein>
    <submittedName>
        <fullName evidence="8">PQQ-binding-like beta-propeller repeat protein</fullName>
    </submittedName>
</protein>
<proteinExistence type="predicted"/>
<evidence type="ECO:0000256" key="6">
    <source>
        <dbReference type="SAM" id="MobiDB-lite"/>
    </source>
</evidence>
<sequence length="793" mass="82392">MSASASEAGPGRSSDRYHVVAPLGEGGTGRVELARTPAGRLVVLKTLHPRLASDARFRERFRREVTAARAVEDVFTAAVLDADTEAELPWLVSEFCAGPALVDVISTLGPLDSAALGTLGAALAEALAAVHAAGLVHRDLKPANVVVTRDGPKVLGLGLAKGAAQDGGEPTGTLGFVAPEQLARGGEVGPAADVFAFGALLVLASTGRNPYGSGTAPQVLHRTLHEPPCLLGVPDAEWETFLRRCLALDAAERPTVAGALEWCAGRAAARPWWEEEPVAGLVREHEEATAELVEVQEEWEDEIPAAFLAPPTSRQAAAAAQTAPAPVDAAAGTRTTDASDTTDASGTTDAAARRDARAVTGREPGAGPRRRRFLAWAGAAVTAVAGSAAAGVLLGDDGGRTPGAKAATPLAWTSGRTVWSRDLDDAPAYGGAVLRHGDALYVRTARLLTCYDAASGEVRWRYGEDRLRDARPVGDTVFVLRQPLTDTGIVALDAASGARRWATRDLVTNPFRDTSPNRPVSELEGQSAHLTADGAVVCLVTFAASGTLWERRTAQGRRWRAYGFDARDGRPLWHRAGTATGVPAVHQGGGRLAVAVSEHRMPAREPADGPLVVLRDRDGTPEREIPGGSAYPQAHPGSSGVRHYPGPEAVAAVDLATGERRWSRPAGSGATITPRATDGLVHAGGGDLRALDAATGHQVWMRTDVRRLDDGDDAVPLVSGGLLYAAGSDPSVPAADGGRSTGWGVHALDPRTGKLVWAVPVERMSGVQAAAGGGLLHLCVGRTLLTLRGPGAA</sequence>
<feature type="region of interest" description="Disordered" evidence="6">
    <location>
        <begin position="312"/>
        <end position="368"/>
    </location>
</feature>
<dbReference type="Gene3D" id="2.40.10.480">
    <property type="match status" value="1"/>
</dbReference>
<gene>
    <name evidence="8" type="ORF">ACFFTU_11035</name>
</gene>
<reference evidence="8 9" key="1">
    <citation type="submission" date="2024-09" db="EMBL/GenBank/DDBJ databases">
        <authorList>
            <person name="Sun Q."/>
            <person name="Mori K."/>
        </authorList>
    </citation>
    <scope>NUCLEOTIDE SEQUENCE [LARGE SCALE GENOMIC DNA]</scope>
    <source>
        <strain evidence="8 9">JCM 4362</strain>
    </source>
</reference>
<keyword evidence="3" id="KW-0418">Kinase</keyword>
<dbReference type="PANTHER" id="PTHR43289">
    <property type="entry name" value="MITOGEN-ACTIVATED PROTEIN KINASE KINASE KINASE 20-RELATED"/>
    <property type="match status" value="1"/>
</dbReference>
<evidence type="ECO:0000256" key="5">
    <source>
        <dbReference type="PROSITE-ProRule" id="PRU10141"/>
    </source>
</evidence>